<evidence type="ECO:0008006" key="4">
    <source>
        <dbReference type="Google" id="ProtNLM"/>
    </source>
</evidence>
<feature type="compositionally biased region" description="Low complexity" evidence="1">
    <location>
        <begin position="422"/>
        <end position="443"/>
    </location>
</feature>
<evidence type="ECO:0000313" key="3">
    <source>
        <dbReference type="Proteomes" id="UP000734854"/>
    </source>
</evidence>
<gene>
    <name evidence="2" type="ORF">ZIOFF_022033</name>
</gene>
<name>A0A8J5LMF9_ZINOF</name>
<dbReference type="PANTHER" id="PTHR33334">
    <property type="entry name" value="PROTEIN LNK1"/>
    <property type="match status" value="1"/>
</dbReference>
<sequence length="568" mass="63362">MSGLEGSTLYHSCTPSLPSIISSSPPAPAPPGSIRAASIPSFFFLGRDLDGCSIRRRTAADDRMKDKSKPLCAGLRARTISGTDDNCHFVENKSTSILEIEPTECGKGHADACDKDFKQTEWINDFVDSTNLNKVRDSTIEFRNADAMPHNEDLFMVNGSHSYSTINSVQLDNKPEICADKHDDAGSDSFLDCDWDSIEHFDLEAIFRSNDTINDIFGNDMVETSDGFLSPTEALVGSLTDFVPLPVDVHEYFFKPWESEEENDEKIISQELKGSWFYDIDNKKSPSNLFHSFVYDTQLPYQTPDSNLSLQRKASDEESVVCVGSSMDVVSNDFGSPSYLIPAIEDGFGCGADNSQKGQFSYSHCCLDGGNQNISFPGRQICTHAAVTVKPEERNVKQRPGQQIESKLEAQQKVLRHRNLKSDSYSLTSQSSLSNSRSQTTESLLGSKQTFSDLTVLEKNMPPDSPRTFNTIDDNFMADRISQFQAAISKLDNNLKLGIRDSMFRLAKSAMERHSITNRSNTSSNVEIKATVVGESEYKHSMRLENLMFDFSYFAELEVGYQKLIRIL</sequence>
<evidence type="ECO:0000256" key="1">
    <source>
        <dbReference type="SAM" id="MobiDB-lite"/>
    </source>
</evidence>
<dbReference type="InterPro" id="IPR039928">
    <property type="entry name" value="LNK"/>
</dbReference>
<reference evidence="2 3" key="1">
    <citation type="submission" date="2020-08" db="EMBL/GenBank/DDBJ databases">
        <title>Plant Genome Project.</title>
        <authorList>
            <person name="Zhang R.-G."/>
        </authorList>
    </citation>
    <scope>NUCLEOTIDE SEQUENCE [LARGE SCALE GENOMIC DNA]</scope>
    <source>
        <tissue evidence="2">Rhizome</tissue>
    </source>
</reference>
<keyword evidence="3" id="KW-1185">Reference proteome</keyword>
<dbReference type="PANTHER" id="PTHR33334:SF5">
    <property type="entry name" value="PROTEIN LNK2"/>
    <property type="match status" value="1"/>
</dbReference>
<dbReference type="GO" id="GO:0007623">
    <property type="term" value="P:circadian rhythm"/>
    <property type="evidence" value="ECO:0007669"/>
    <property type="project" value="InterPro"/>
</dbReference>
<accession>A0A8J5LMF9</accession>
<protein>
    <recommendedName>
        <fullName evidence="4">Protein LNK1</fullName>
    </recommendedName>
</protein>
<dbReference type="GO" id="GO:0006355">
    <property type="term" value="P:regulation of DNA-templated transcription"/>
    <property type="evidence" value="ECO:0007669"/>
    <property type="project" value="InterPro"/>
</dbReference>
<dbReference type="Proteomes" id="UP000734854">
    <property type="component" value="Unassembled WGS sequence"/>
</dbReference>
<evidence type="ECO:0000313" key="2">
    <source>
        <dbReference type="EMBL" id="KAG6518554.1"/>
    </source>
</evidence>
<feature type="region of interest" description="Disordered" evidence="1">
    <location>
        <begin position="419"/>
        <end position="445"/>
    </location>
</feature>
<dbReference type="EMBL" id="JACMSC010000006">
    <property type="protein sequence ID" value="KAG6518554.1"/>
    <property type="molecule type" value="Genomic_DNA"/>
</dbReference>
<comment type="caution">
    <text evidence="2">The sequence shown here is derived from an EMBL/GenBank/DDBJ whole genome shotgun (WGS) entry which is preliminary data.</text>
</comment>
<organism evidence="2 3">
    <name type="scientific">Zingiber officinale</name>
    <name type="common">Ginger</name>
    <name type="synonym">Amomum zingiber</name>
    <dbReference type="NCBI Taxonomy" id="94328"/>
    <lineage>
        <taxon>Eukaryota</taxon>
        <taxon>Viridiplantae</taxon>
        <taxon>Streptophyta</taxon>
        <taxon>Embryophyta</taxon>
        <taxon>Tracheophyta</taxon>
        <taxon>Spermatophyta</taxon>
        <taxon>Magnoliopsida</taxon>
        <taxon>Liliopsida</taxon>
        <taxon>Zingiberales</taxon>
        <taxon>Zingiberaceae</taxon>
        <taxon>Zingiber</taxon>
    </lineage>
</organism>
<proteinExistence type="predicted"/>
<dbReference type="AlphaFoldDB" id="A0A8J5LMF9"/>